<feature type="region of interest" description="Disordered" evidence="1">
    <location>
        <begin position="97"/>
        <end position="128"/>
    </location>
</feature>
<accession>A0AAE0L765</accession>
<dbReference type="InterPro" id="IPR027417">
    <property type="entry name" value="P-loop_NTPase"/>
</dbReference>
<evidence type="ECO:0000256" key="1">
    <source>
        <dbReference type="SAM" id="MobiDB-lite"/>
    </source>
</evidence>
<feature type="compositionally biased region" description="Basic and acidic residues" evidence="1">
    <location>
        <begin position="97"/>
        <end position="111"/>
    </location>
</feature>
<keyword evidence="4" id="KW-1185">Reference proteome</keyword>
<dbReference type="InterPro" id="IPR041677">
    <property type="entry name" value="DNA2/NAM7_AAA_11"/>
</dbReference>
<sequence length="773" mass="84947">MFSNRGKKVFSSMVARIQNCQDVLGIFRGGQAIAEGLQQRSPFTSLDWATRVTGVLQPRLPSASYELLHGLRALPHFEQRRHLANWRRRRPKSLWAEDKPFKKARGEDRPVKKAKKVPPVPQMSAKKRKGLAKSGVARALADAEVKDDWVPLALTHAEAFGTLSGSQNKFDPMLAILRTVGRTGDEAGLKLWLESVQRQYPSGISTVAYIDCLNAAALSGGATPAGEELLHTMWQAEGFKPSQDDLYRAPGIGEYFRRQAYTLAFELCGELQDDVVMLDGPEMERGLAGVIRSVEKEGDQMVVKVQLECEDAELAALPGIEHGREGAFKILKTSSCHERQMTALLSFVRDDCNVMEMQEMLLGDSKDYGEAMSHSALPSDVSRSRMNASQRRAVMQGVREAPHVALLQGPPGTGKTHTAAMVVKEWLRAPPPAPAGRVDKGKGQGPPRNRLNIMLDRIWAAENHPDDDREYPVYTKSQRGWNKWVCVLSLPGFGMDFTAEGMNAKDASSSAAEKAIKFLEEENMTPSPASRKSRSTDGRQILVTGYSNIAVDNLAAVLMKNGVNVVRIGRKQGRLEEETFDSRRNRHPRAGTLDALMERHWRFPQMRAAFDSGDFATGKSIEYKLRNEIIGKADVVCATCIASASAALANHSFSRVLVDEATQAIEAATLVPLMKGCRSLVLIGDHKQLPPTLLSNTAQMLGLGQSLFQRLVDLGIPHVMLDTQAAPYPSTFSLRRAPCAVCSSVASESPPPPFWHPSGTQPPPPIQIICPDH</sequence>
<feature type="domain" description="DNA2/NAM7 helicase helicase" evidence="2">
    <location>
        <begin position="619"/>
        <end position="695"/>
    </location>
</feature>
<evidence type="ECO:0000313" key="3">
    <source>
        <dbReference type="EMBL" id="KAK3274220.1"/>
    </source>
</evidence>
<dbReference type="GO" id="GO:0043139">
    <property type="term" value="F:5'-3' DNA helicase activity"/>
    <property type="evidence" value="ECO:0007669"/>
    <property type="project" value="TreeGrafter"/>
</dbReference>
<dbReference type="EMBL" id="LGRX02007846">
    <property type="protein sequence ID" value="KAK3274220.1"/>
    <property type="molecule type" value="Genomic_DNA"/>
</dbReference>
<name>A0AAE0L765_9CHLO</name>
<dbReference type="AlphaFoldDB" id="A0AAE0L765"/>
<protein>
    <recommendedName>
        <fullName evidence="2">DNA2/NAM7 helicase helicase domain-containing protein</fullName>
    </recommendedName>
</protein>
<proteinExistence type="predicted"/>
<dbReference type="Pfam" id="PF13086">
    <property type="entry name" value="AAA_11"/>
    <property type="match status" value="2"/>
</dbReference>
<organism evidence="3 4">
    <name type="scientific">Cymbomonas tetramitiformis</name>
    <dbReference type="NCBI Taxonomy" id="36881"/>
    <lineage>
        <taxon>Eukaryota</taxon>
        <taxon>Viridiplantae</taxon>
        <taxon>Chlorophyta</taxon>
        <taxon>Pyramimonadophyceae</taxon>
        <taxon>Pyramimonadales</taxon>
        <taxon>Pyramimonadaceae</taxon>
        <taxon>Cymbomonas</taxon>
    </lineage>
</organism>
<dbReference type="PANTHER" id="PTHR43788">
    <property type="entry name" value="DNA2/NAM7 HELICASE FAMILY MEMBER"/>
    <property type="match status" value="1"/>
</dbReference>
<dbReference type="Gene3D" id="3.40.50.300">
    <property type="entry name" value="P-loop containing nucleotide triphosphate hydrolases"/>
    <property type="match status" value="1"/>
</dbReference>
<evidence type="ECO:0000313" key="4">
    <source>
        <dbReference type="Proteomes" id="UP001190700"/>
    </source>
</evidence>
<dbReference type="Proteomes" id="UP001190700">
    <property type="component" value="Unassembled WGS sequence"/>
</dbReference>
<feature type="domain" description="DNA2/NAM7 helicase helicase" evidence="2">
    <location>
        <begin position="386"/>
        <end position="426"/>
    </location>
</feature>
<dbReference type="SUPFAM" id="SSF52540">
    <property type="entry name" value="P-loop containing nucleoside triphosphate hydrolases"/>
    <property type="match status" value="1"/>
</dbReference>
<reference evidence="3 4" key="1">
    <citation type="journal article" date="2015" name="Genome Biol. Evol.">
        <title>Comparative Genomics of a Bacterivorous Green Alga Reveals Evolutionary Causalities and Consequences of Phago-Mixotrophic Mode of Nutrition.</title>
        <authorList>
            <person name="Burns J.A."/>
            <person name="Paasch A."/>
            <person name="Narechania A."/>
            <person name="Kim E."/>
        </authorList>
    </citation>
    <scope>NUCLEOTIDE SEQUENCE [LARGE SCALE GENOMIC DNA]</scope>
    <source>
        <strain evidence="3 4">PLY_AMNH</strain>
    </source>
</reference>
<dbReference type="InterPro" id="IPR050534">
    <property type="entry name" value="Coronavir_polyprotein_1ab"/>
</dbReference>
<dbReference type="PANTHER" id="PTHR43788:SF8">
    <property type="entry name" value="DNA-BINDING PROTEIN SMUBP-2"/>
    <property type="match status" value="1"/>
</dbReference>
<evidence type="ECO:0000259" key="2">
    <source>
        <dbReference type="Pfam" id="PF13086"/>
    </source>
</evidence>
<gene>
    <name evidence="3" type="ORF">CYMTET_17588</name>
</gene>
<feature type="region of interest" description="Disordered" evidence="1">
    <location>
        <begin position="430"/>
        <end position="449"/>
    </location>
</feature>
<comment type="caution">
    <text evidence="3">The sequence shown here is derived from an EMBL/GenBank/DDBJ whole genome shotgun (WGS) entry which is preliminary data.</text>
</comment>